<organism evidence="1 2">
    <name type="scientific">Brevibacterium linens ATCC 9172</name>
    <dbReference type="NCBI Taxonomy" id="1255617"/>
    <lineage>
        <taxon>Bacteria</taxon>
        <taxon>Bacillati</taxon>
        <taxon>Actinomycetota</taxon>
        <taxon>Actinomycetes</taxon>
        <taxon>Micrococcales</taxon>
        <taxon>Brevibacteriaceae</taxon>
        <taxon>Brevibacterium</taxon>
    </lineage>
</organism>
<evidence type="ECO:0000313" key="2">
    <source>
        <dbReference type="Proteomes" id="UP000234641"/>
    </source>
</evidence>
<protein>
    <recommendedName>
        <fullName evidence="3">HicB family protein</fullName>
    </recommendedName>
</protein>
<reference evidence="1 2" key="1">
    <citation type="submission" date="2017-03" db="EMBL/GenBank/DDBJ databases">
        <authorList>
            <person name="Afonso C.L."/>
            <person name="Miller P.J."/>
            <person name="Scott M.A."/>
            <person name="Spackman E."/>
            <person name="Goraichik I."/>
            <person name="Dimitrov K.M."/>
            <person name="Suarez D.L."/>
            <person name="Swayne D.E."/>
        </authorList>
    </citation>
    <scope>NUCLEOTIDE SEQUENCE [LARGE SCALE GENOMIC DNA]</scope>
    <source>
        <strain evidence="1 2">ATCC 9172</strain>
    </source>
</reference>
<proteinExistence type="predicted"/>
<dbReference type="AlphaFoldDB" id="A0A2H1HWV9"/>
<sequence>MVAEVTYTVEATRNGSWWSLQCREVPGALSQSKSLAEAKKIMPEAIAFVADVPETAVEVTVVPIVPSAAQEHLQEAARLREIVATANSQAASESRQAAEELRKLGMTVRDIGETLGVSYQRASQLLASAS</sequence>
<evidence type="ECO:0008006" key="3">
    <source>
        <dbReference type="Google" id="ProtNLM"/>
    </source>
</evidence>
<dbReference type="InterPro" id="IPR035069">
    <property type="entry name" value="TTHA1013/TTHA0281-like"/>
</dbReference>
<dbReference type="Proteomes" id="UP000234641">
    <property type="component" value="Unassembled WGS sequence"/>
</dbReference>
<dbReference type="SUPFAM" id="SSF143100">
    <property type="entry name" value="TTHA1013/TTHA0281-like"/>
    <property type="match status" value="1"/>
</dbReference>
<name>A0A2H1HWV9_BRELN</name>
<dbReference type="EMBL" id="FXYY01000002">
    <property type="protein sequence ID" value="SMX67423.1"/>
    <property type="molecule type" value="Genomic_DNA"/>
</dbReference>
<gene>
    <name evidence="1" type="ORF">BLIN9172_00572</name>
</gene>
<accession>A0A2H1HWV9</accession>
<evidence type="ECO:0000313" key="1">
    <source>
        <dbReference type="EMBL" id="SMX67423.1"/>
    </source>
</evidence>